<feature type="transmembrane region" description="Helical" evidence="1">
    <location>
        <begin position="132"/>
        <end position="151"/>
    </location>
</feature>
<protein>
    <submittedName>
        <fullName evidence="4">VanZ family protein</fullName>
    </submittedName>
</protein>
<evidence type="ECO:0000313" key="5">
    <source>
        <dbReference type="Proteomes" id="UP000768567"/>
    </source>
</evidence>
<dbReference type="EMBL" id="JADCKC010000001">
    <property type="protein sequence ID" value="MBE5036385.1"/>
    <property type="molecule type" value="Genomic_DNA"/>
</dbReference>
<keyword evidence="5" id="KW-1185">Reference proteome</keyword>
<gene>
    <name evidence="4" type="ORF">INF35_01005</name>
</gene>
<feature type="signal peptide" evidence="2">
    <location>
        <begin position="1"/>
        <end position="22"/>
    </location>
</feature>
<feature type="chain" id="PRO_5045519005" evidence="2">
    <location>
        <begin position="23"/>
        <end position="163"/>
    </location>
</feature>
<keyword evidence="1" id="KW-0812">Transmembrane</keyword>
<keyword evidence="1" id="KW-0472">Membrane</keyword>
<dbReference type="Proteomes" id="UP000768567">
    <property type="component" value="Unassembled WGS sequence"/>
</dbReference>
<keyword evidence="2" id="KW-0732">Signal</keyword>
<dbReference type="RefSeq" id="WP_193499726.1">
    <property type="nucleotide sequence ID" value="NZ_JADCKC010000001.1"/>
</dbReference>
<evidence type="ECO:0000313" key="4">
    <source>
        <dbReference type="EMBL" id="MBE5036385.1"/>
    </source>
</evidence>
<evidence type="ECO:0000256" key="2">
    <source>
        <dbReference type="SAM" id="SignalP"/>
    </source>
</evidence>
<evidence type="ECO:0000259" key="3">
    <source>
        <dbReference type="Pfam" id="PF04892"/>
    </source>
</evidence>
<comment type="caution">
    <text evidence="4">The sequence shown here is derived from an EMBL/GenBank/DDBJ whole genome shotgun (WGS) entry which is preliminary data.</text>
</comment>
<accession>A0ABR9R0P1</accession>
<dbReference type="NCBIfam" id="NF037970">
    <property type="entry name" value="vanZ_1"/>
    <property type="match status" value="1"/>
</dbReference>
<feature type="transmembrane region" description="Helical" evidence="1">
    <location>
        <begin position="92"/>
        <end position="112"/>
    </location>
</feature>
<feature type="domain" description="VanZ-like" evidence="3">
    <location>
        <begin position="6"/>
        <end position="148"/>
    </location>
</feature>
<organism evidence="4 5">
    <name type="scientific">Gemmiger gallinarum</name>
    <dbReference type="NCBI Taxonomy" id="2779354"/>
    <lineage>
        <taxon>Bacteria</taxon>
        <taxon>Bacillati</taxon>
        <taxon>Bacillota</taxon>
        <taxon>Clostridia</taxon>
        <taxon>Eubacteriales</taxon>
        <taxon>Gemmiger</taxon>
    </lineage>
</organism>
<proteinExistence type="predicted"/>
<keyword evidence="1" id="KW-1133">Transmembrane helix</keyword>
<name>A0ABR9R0P1_9FIRM</name>
<evidence type="ECO:0000256" key="1">
    <source>
        <dbReference type="SAM" id="Phobius"/>
    </source>
</evidence>
<dbReference type="InterPro" id="IPR006976">
    <property type="entry name" value="VanZ-like"/>
</dbReference>
<feature type="transmembrane region" description="Helical" evidence="1">
    <location>
        <begin position="67"/>
        <end position="85"/>
    </location>
</feature>
<sequence length="163" mass="18012">MKKWIFLAVTLLLMALIFALSAQEGERSYALSQSVAHQIQENSATQSVVPAWFSENFHANVRKWAHVYLYALLGASTALTVASFADGWRRKGAGRGAFFCGVTAAVICFAYAAGDELHQYFVPGRACLATDVFVDAIGFLPGIALVCWLWYRHCKKADRQNKS</sequence>
<reference evidence="4 5" key="1">
    <citation type="submission" date="2020-10" db="EMBL/GenBank/DDBJ databases">
        <title>ChiBAC.</title>
        <authorList>
            <person name="Zenner C."/>
            <person name="Hitch T.C.A."/>
            <person name="Clavel T."/>
        </authorList>
    </citation>
    <scope>NUCLEOTIDE SEQUENCE [LARGE SCALE GENOMIC DNA]</scope>
    <source>
        <strain evidence="4 5">DSM 109015</strain>
    </source>
</reference>
<dbReference type="Pfam" id="PF04892">
    <property type="entry name" value="VanZ"/>
    <property type="match status" value="1"/>
</dbReference>